<accession>C8PIS3</accession>
<evidence type="ECO:0000259" key="10">
    <source>
        <dbReference type="Pfam" id="PF17862"/>
    </source>
</evidence>
<dbReference type="GO" id="GO:0030163">
    <property type="term" value="P:protein catabolic process"/>
    <property type="evidence" value="ECO:0007669"/>
    <property type="project" value="TreeGrafter"/>
</dbReference>
<dbReference type="PANTHER" id="PTHR23076">
    <property type="entry name" value="METALLOPROTEASE M41 FTSH"/>
    <property type="match status" value="1"/>
</dbReference>
<dbReference type="Pfam" id="PF00004">
    <property type="entry name" value="AAA"/>
    <property type="match status" value="1"/>
</dbReference>
<keyword evidence="5" id="KW-0862">Zinc</keyword>
<dbReference type="GO" id="GO:0004176">
    <property type="term" value="F:ATP-dependent peptidase activity"/>
    <property type="evidence" value="ECO:0007669"/>
    <property type="project" value="InterPro"/>
</dbReference>
<dbReference type="SUPFAM" id="SSF52540">
    <property type="entry name" value="P-loop containing nucleoside triphosphate hydrolases"/>
    <property type="match status" value="1"/>
</dbReference>
<dbReference type="PANTHER" id="PTHR23076:SF97">
    <property type="entry name" value="ATP-DEPENDENT ZINC METALLOPROTEASE YME1L1"/>
    <property type="match status" value="1"/>
</dbReference>
<sequence length="307" mass="34692">MDGFEENSGVMVIGATNKINMIDDALLRSGRFDRRVFIGLPNYKDRIEILKIYLEGKRCSANINKVSRLCVGFSGAGVATLVNEAAINALKRGSDTIELSDFENVRMRVFYGVQKSRILTEYEKEIQAFYQGAKALSAYWYSFDFEKIELLNDKFLNEDFEIESKTQILNQIKVLLSGMAALQIHKNDAFSNSASDVKQAIALAQKMVFELAMGDSFTPSAQSVNKILQDCYDEVSEIIRTMQDKLNQISKQIFVYEFITFEDVQKICESDGVEQEGVSAQEQDLQKSKEDSESSEEKPQDGTLNFD</sequence>
<dbReference type="GO" id="GO:0016887">
    <property type="term" value="F:ATP hydrolysis activity"/>
    <property type="evidence" value="ECO:0007669"/>
    <property type="project" value="InterPro"/>
</dbReference>
<evidence type="ECO:0000256" key="4">
    <source>
        <dbReference type="ARBA" id="ARBA00022801"/>
    </source>
</evidence>
<dbReference type="Gene3D" id="1.10.8.60">
    <property type="match status" value="1"/>
</dbReference>
<evidence type="ECO:0000256" key="1">
    <source>
        <dbReference type="ARBA" id="ARBA00001947"/>
    </source>
</evidence>
<keyword evidence="7" id="KW-0067">ATP-binding</keyword>
<feature type="domain" description="ATPase AAA-type core" evidence="9">
    <location>
        <begin position="1"/>
        <end position="39"/>
    </location>
</feature>
<keyword evidence="12" id="KW-1185">Reference proteome</keyword>
<organism evidence="11 12">
    <name type="scientific">Campylobacter gracilis RM3268</name>
    <dbReference type="NCBI Taxonomy" id="553220"/>
    <lineage>
        <taxon>Bacteria</taxon>
        <taxon>Pseudomonadati</taxon>
        <taxon>Campylobacterota</taxon>
        <taxon>Epsilonproteobacteria</taxon>
        <taxon>Campylobacterales</taxon>
        <taxon>Campylobacteraceae</taxon>
        <taxon>Campylobacter</taxon>
    </lineage>
</organism>
<dbReference type="InterPro" id="IPR027417">
    <property type="entry name" value="P-loop_NTPase"/>
</dbReference>
<protein>
    <submittedName>
        <fullName evidence="11">Peptidase family M41</fullName>
        <ecNumber evidence="11">3.4.24.-</ecNumber>
    </submittedName>
</protein>
<feature type="domain" description="AAA ATPase AAA+ lid" evidence="10">
    <location>
        <begin position="61"/>
        <end position="103"/>
    </location>
</feature>
<proteinExistence type="inferred from homology"/>
<evidence type="ECO:0000313" key="11">
    <source>
        <dbReference type="EMBL" id="EEV16828.1"/>
    </source>
</evidence>
<keyword evidence="6" id="KW-0482">Metalloprotease</keyword>
<dbReference type="GO" id="GO:0004222">
    <property type="term" value="F:metalloendopeptidase activity"/>
    <property type="evidence" value="ECO:0007669"/>
    <property type="project" value="InterPro"/>
</dbReference>
<dbReference type="InterPro" id="IPR041569">
    <property type="entry name" value="AAA_lid_3"/>
</dbReference>
<dbReference type="EC" id="3.4.24.-" evidence="11"/>
<dbReference type="GO" id="GO:0046872">
    <property type="term" value="F:metal ion binding"/>
    <property type="evidence" value="ECO:0007669"/>
    <property type="project" value="UniProtKB-KW"/>
</dbReference>
<keyword evidence="4 11" id="KW-0378">Hydrolase</keyword>
<dbReference type="InterPro" id="IPR003959">
    <property type="entry name" value="ATPase_AAA_core"/>
</dbReference>
<name>C8PIS3_9BACT</name>
<dbReference type="GO" id="GO:0005886">
    <property type="term" value="C:plasma membrane"/>
    <property type="evidence" value="ECO:0007669"/>
    <property type="project" value="TreeGrafter"/>
</dbReference>
<dbReference type="Gene3D" id="3.40.50.300">
    <property type="entry name" value="P-loop containing nucleotide triphosphate hydrolases"/>
    <property type="match status" value="1"/>
</dbReference>
<dbReference type="STRING" id="824.CGRAC_1008"/>
<evidence type="ECO:0000256" key="5">
    <source>
        <dbReference type="ARBA" id="ARBA00022833"/>
    </source>
</evidence>
<keyword evidence="7" id="KW-0547">Nucleotide-binding</keyword>
<dbReference type="GO" id="GO:0005524">
    <property type="term" value="F:ATP binding"/>
    <property type="evidence" value="ECO:0007669"/>
    <property type="project" value="UniProtKB-KW"/>
</dbReference>
<dbReference type="EMBL" id="ACYG01000027">
    <property type="protein sequence ID" value="EEV16828.1"/>
    <property type="molecule type" value="Genomic_DNA"/>
</dbReference>
<evidence type="ECO:0000259" key="9">
    <source>
        <dbReference type="Pfam" id="PF00004"/>
    </source>
</evidence>
<comment type="similarity">
    <text evidence="7">Belongs to the AAA ATPase family.</text>
</comment>
<dbReference type="AlphaFoldDB" id="C8PIS3"/>
<dbReference type="InterPro" id="IPR003960">
    <property type="entry name" value="ATPase_AAA_CS"/>
</dbReference>
<dbReference type="GO" id="GO:0006508">
    <property type="term" value="P:proteolysis"/>
    <property type="evidence" value="ECO:0007669"/>
    <property type="project" value="UniProtKB-KW"/>
</dbReference>
<comment type="caution">
    <text evidence="11">The sequence shown here is derived from an EMBL/GenBank/DDBJ whole genome shotgun (WGS) entry which is preliminary data.</text>
</comment>
<dbReference type="Proteomes" id="UP000005709">
    <property type="component" value="Unassembled WGS sequence"/>
</dbReference>
<evidence type="ECO:0000256" key="2">
    <source>
        <dbReference type="ARBA" id="ARBA00022670"/>
    </source>
</evidence>
<keyword evidence="2" id="KW-0645">Protease</keyword>
<feature type="region of interest" description="Disordered" evidence="8">
    <location>
        <begin position="272"/>
        <end position="307"/>
    </location>
</feature>
<comment type="cofactor">
    <cofactor evidence="1">
        <name>Zn(2+)</name>
        <dbReference type="ChEBI" id="CHEBI:29105"/>
    </cofactor>
</comment>
<gene>
    <name evidence="11" type="ORF">CAMGR0001_1122</name>
</gene>
<evidence type="ECO:0000256" key="7">
    <source>
        <dbReference type="RuleBase" id="RU003651"/>
    </source>
</evidence>
<reference evidence="11 12" key="1">
    <citation type="submission" date="2009-07" db="EMBL/GenBank/DDBJ databases">
        <authorList>
            <person name="Madupu R."/>
            <person name="Sebastian Y."/>
            <person name="Durkin A.S."/>
            <person name="Torralba M."/>
            <person name="Methe B."/>
            <person name="Sutton G.G."/>
            <person name="Strausberg R.L."/>
            <person name="Nelson K.E."/>
        </authorList>
    </citation>
    <scope>NUCLEOTIDE SEQUENCE [LARGE SCALE GENOMIC DNA]</scope>
    <source>
        <strain evidence="11 12">RM3268</strain>
    </source>
</reference>
<feature type="compositionally biased region" description="Basic and acidic residues" evidence="8">
    <location>
        <begin position="284"/>
        <end position="300"/>
    </location>
</feature>
<evidence type="ECO:0000256" key="6">
    <source>
        <dbReference type="ARBA" id="ARBA00023049"/>
    </source>
</evidence>
<evidence type="ECO:0000313" key="12">
    <source>
        <dbReference type="Proteomes" id="UP000005709"/>
    </source>
</evidence>
<dbReference type="InterPro" id="IPR037219">
    <property type="entry name" value="Peptidase_M41-like"/>
</dbReference>
<dbReference type="eggNOG" id="COG0465">
    <property type="taxonomic scope" value="Bacteria"/>
</dbReference>
<keyword evidence="3" id="KW-0479">Metal-binding</keyword>
<evidence type="ECO:0000256" key="8">
    <source>
        <dbReference type="SAM" id="MobiDB-lite"/>
    </source>
</evidence>
<dbReference type="PROSITE" id="PS00674">
    <property type="entry name" value="AAA"/>
    <property type="match status" value="1"/>
</dbReference>
<evidence type="ECO:0000256" key="3">
    <source>
        <dbReference type="ARBA" id="ARBA00022723"/>
    </source>
</evidence>
<dbReference type="SUPFAM" id="SSF140990">
    <property type="entry name" value="FtsH protease domain-like"/>
    <property type="match status" value="1"/>
</dbReference>
<dbReference type="Pfam" id="PF17862">
    <property type="entry name" value="AAA_lid_3"/>
    <property type="match status" value="1"/>
</dbReference>
<dbReference type="Gene3D" id="1.20.58.760">
    <property type="entry name" value="Peptidase M41"/>
    <property type="match status" value="1"/>
</dbReference>